<evidence type="ECO:0000256" key="5">
    <source>
        <dbReference type="ARBA" id="ARBA00022840"/>
    </source>
</evidence>
<feature type="active site" description="Proton acceptor; for glutaminase activity" evidence="7">
    <location>
        <position position="44"/>
    </location>
</feature>
<comment type="caution">
    <text evidence="7">Lacks conserved residue(s) required for the propagation of feature annotation.</text>
</comment>
<comment type="function">
    <text evidence="7">Catalyzes the ATP-dependent amidation of deamido-NAD to form NAD. Uses L-glutamine as a nitrogen source.</text>
</comment>
<dbReference type="InterPro" id="IPR036526">
    <property type="entry name" value="C-N_Hydrolase_sf"/>
</dbReference>
<dbReference type="CDD" id="cd00553">
    <property type="entry name" value="NAD_synthase"/>
    <property type="match status" value="1"/>
</dbReference>
<feature type="binding site" evidence="7">
    <location>
        <position position="439"/>
    </location>
    <ligand>
        <name>ATP</name>
        <dbReference type="ChEBI" id="CHEBI:30616"/>
    </ligand>
</feature>
<feature type="binding site" evidence="7">
    <location>
        <position position="197"/>
    </location>
    <ligand>
        <name>L-glutamine</name>
        <dbReference type="ChEBI" id="CHEBI:58359"/>
    </ligand>
</feature>
<comment type="catalytic activity">
    <reaction evidence="7 8">
        <text>deamido-NAD(+) + L-glutamine + ATP + H2O = L-glutamate + AMP + diphosphate + NAD(+) + H(+)</text>
        <dbReference type="Rhea" id="RHEA:24384"/>
        <dbReference type="ChEBI" id="CHEBI:15377"/>
        <dbReference type="ChEBI" id="CHEBI:15378"/>
        <dbReference type="ChEBI" id="CHEBI:29985"/>
        <dbReference type="ChEBI" id="CHEBI:30616"/>
        <dbReference type="ChEBI" id="CHEBI:33019"/>
        <dbReference type="ChEBI" id="CHEBI:57540"/>
        <dbReference type="ChEBI" id="CHEBI:58359"/>
        <dbReference type="ChEBI" id="CHEBI:58437"/>
        <dbReference type="ChEBI" id="CHEBI:456215"/>
        <dbReference type="EC" id="6.3.5.1"/>
    </reaction>
</comment>
<dbReference type="InterPro" id="IPR003010">
    <property type="entry name" value="C-N_Hydrolase"/>
</dbReference>
<comment type="pathway">
    <text evidence="1 7 8">Cofactor biosynthesis; NAD(+) biosynthesis; NAD(+) from deamido-NAD(+) (L-Gln route): step 1/1.</text>
</comment>
<keyword evidence="3 7" id="KW-0436">Ligase</keyword>
<keyword evidence="6 7" id="KW-0520">NAD</keyword>
<feature type="binding site" evidence="7">
    <location>
        <begin position="328"/>
        <end position="335"/>
    </location>
    <ligand>
        <name>ATP</name>
        <dbReference type="ChEBI" id="CHEBI:30616"/>
    </ligand>
</feature>
<dbReference type="SUPFAM" id="SSF52402">
    <property type="entry name" value="Adenine nucleotide alpha hydrolases-like"/>
    <property type="match status" value="1"/>
</dbReference>
<dbReference type="AlphaFoldDB" id="A0A919P3M2"/>
<dbReference type="PROSITE" id="PS50263">
    <property type="entry name" value="CN_HYDROLASE"/>
    <property type="match status" value="1"/>
</dbReference>
<sequence length="636" mass="65631">MTRLRILLAQLPVRVGDLDGNAAAVREAMGRAERATVDVLVTPEMTVTGYPCEDLLAEPAFVAAAESATLTLADHAARTVSLVGTPWTAAALPAAGGARAQAWTTDATPRPLRNAAVLLHDGRVAAAHAKHLLPTYSVFDDARHFGAGVRDQALYRLETPDGPVVLGVLVCEDAWDTDLVTEVAAAGAQVVVVLNASPYTVGKPALRLAQLRAAAAAAGVPLGYVNAVGGQDDLVYDGGSLVVDADGTVLARAAAFVADELVVDVPVAPARPVTRDLVDLGPTHPWRTTVAAPAVAEPMDADAEVYRALVTGFGDYCRRVGMPKVVLGLSGGIDSALAAVVAVDALGPDAVWGVGMPGPYSSDGSVTDAAELAAHLGIRFDVVPIGAPYVEREATLGALLADAVGGTGHPVAWENLQARLRGTTLMTLANATGALVCTTGNRSESAVGYFTLYGDSCGTTPNPLGDLLKTTVTLRDGTVLPGVYGLARWRNAQATAAGQVPPIPVSTLTKPASAELAPGQQDSDSLPPYEVLDALLVTFLEEHATADELAAGLVEQGWDPTVAAATVNRVLGLVDRSEFKRRQVPMRVKVSRLAFGRDRRMPVASHWSHATASAPAPLAALAGSSAHAPSSGTVAR</sequence>
<dbReference type="Pfam" id="PF02540">
    <property type="entry name" value="NAD_synthase"/>
    <property type="match status" value="1"/>
</dbReference>
<feature type="active site" description="For glutaminase activity" evidence="7">
    <location>
        <position position="130"/>
    </location>
</feature>
<feature type="binding site" evidence="7">
    <location>
        <position position="444"/>
    </location>
    <ligand>
        <name>deamido-NAD(+)</name>
        <dbReference type="ChEBI" id="CHEBI:58437"/>
        <note>ligand shared between two neighboring subunits</note>
    </ligand>
</feature>
<keyword evidence="12" id="KW-1185">Reference proteome</keyword>
<protein>
    <recommendedName>
        <fullName evidence="7 8">Glutamine-dependent NAD(+) synthetase</fullName>
        <ecNumber evidence="7 8">6.3.5.1</ecNumber>
    </recommendedName>
    <alternativeName>
        <fullName evidence="7 8">NAD(+) synthase [glutamine-hydrolyzing]</fullName>
    </alternativeName>
</protein>
<feature type="binding site" evidence="7">
    <location>
        <position position="580"/>
    </location>
    <ligand>
        <name>deamido-NAD(+)</name>
        <dbReference type="ChEBI" id="CHEBI:58437"/>
        <note>ligand shared between two neighboring subunits</note>
    </ligand>
</feature>
<evidence type="ECO:0000256" key="6">
    <source>
        <dbReference type="ARBA" id="ARBA00023027"/>
    </source>
</evidence>
<dbReference type="EMBL" id="BONK01000007">
    <property type="protein sequence ID" value="GIG21645.1"/>
    <property type="molecule type" value="Genomic_DNA"/>
</dbReference>
<dbReference type="GO" id="GO:0005737">
    <property type="term" value="C:cytoplasm"/>
    <property type="evidence" value="ECO:0007669"/>
    <property type="project" value="InterPro"/>
</dbReference>
<dbReference type="InterPro" id="IPR022310">
    <property type="entry name" value="NAD/GMP_synthase"/>
</dbReference>
<evidence type="ECO:0000256" key="1">
    <source>
        <dbReference type="ARBA" id="ARBA00005188"/>
    </source>
</evidence>
<dbReference type="PANTHER" id="PTHR23090:SF9">
    <property type="entry name" value="GLUTAMINE-DEPENDENT NAD(+) SYNTHETASE"/>
    <property type="match status" value="1"/>
</dbReference>
<reference evidence="11" key="1">
    <citation type="submission" date="2021-01" db="EMBL/GenBank/DDBJ databases">
        <title>Whole genome shotgun sequence of Cellulomonas chitinilytica NBRC 110799.</title>
        <authorList>
            <person name="Komaki H."/>
            <person name="Tamura T."/>
        </authorList>
    </citation>
    <scope>NUCLEOTIDE SEQUENCE</scope>
    <source>
        <strain evidence="11">NBRC 110799</strain>
    </source>
</reference>
<proteinExistence type="inferred from homology"/>
<dbReference type="PIRSF" id="PIRSF006630">
    <property type="entry name" value="NADS_GAT"/>
    <property type="match status" value="1"/>
</dbReference>
<dbReference type="HAMAP" id="MF_02090">
    <property type="entry name" value="NadE_glutamine_dep"/>
    <property type="match status" value="1"/>
</dbReference>
<organism evidence="11 12">
    <name type="scientific">Cellulomonas chitinilytica</name>
    <dbReference type="NCBI Taxonomy" id="398759"/>
    <lineage>
        <taxon>Bacteria</taxon>
        <taxon>Bacillati</taxon>
        <taxon>Actinomycetota</taxon>
        <taxon>Actinomycetes</taxon>
        <taxon>Micrococcales</taxon>
        <taxon>Cellulomonadaceae</taxon>
        <taxon>Cellulomonas</taxon>
    </lineage>
</organism>
<feature type="binding site" evidence="7">
    <location>
        <position position="136"/>
    </location>
    <ligand>
        <name>L-glutamine</name>
        <dbReference type="ChEBI" id="CHEBI:58359"/>
    </ligand>
</feature>
<dbReference type="Gene3D" id="3.40.50.620">
    <property type="entry name" value="HUPs"/>
    <property type="match status" value="1"/>
</dbReference>
<dbReference type="InterPro" id="IPR003694">
    <property type="entry name" value="NAD_synthase"/>
</dbReference>
<dbReference type="GO" id="GO:0005524">
    <property type="term" value="F:ATP binding"/>
    <property type="evidence" value="ECO:0007669"/>
    <property type="project" value="UniProtKB-UniRule"/>
</dbReference>
<keyword evidence="5 7" id="KW-0067">ATP-binding</keyword>
<evidence type="ECO:0000256" key="9">
    <source>
        <dbReference type="RuleBase" id="RU003811"/>
    </source>
</evidence>
<dbReference type="Pfam" id="PF00795">
    <property type="entry name" value="CN_hydrolase"/>
    <property type="match status" value="1"/>
</dbReference>
<keyword evidence="4 7" id="KW-0547">Nucleotide-binding</keyword>
<dbReference type="GO" id="GO:0008795">
    <property type="term" value="F:NAD+ synthase activity"/>
    <property type="evidence" value="ECO:0007669"/>
    <property type="project" value="UniProtKB-UniRule"/>
</dbReference>
<dbReference type="InterPro" id="IPR014729">
    <property type="entry name" value="Rossmann-like_a/b/a_fold"/>
</dbReference>
<dbReference type="NCBIfam" id="NF010588">
    <property type="entry name" value="PRK13981.1"/>
    <property type="match status" value="1"/>
</dbReference>
<dbReference type="InterPro" id="IPR014445">
    <property type="entry name" value="Gln-dep_NAD_synthase"/>
</dbReference>
<dbReference type="RefSeq" id="WP_203754131.1">
    <property type="nucleotide sequence ID" value="NZ_BONK01000007.1"/>
</dbReference>
<evidence type="ECO:0000259" key="10">
    <source>
        <dbReference type="PROSITE" id="PS50263"/>
    </source>
</evidence>
<dbReference type="GO" id="GO:0003952">
    <property type="term" value="F:NAD+ synthase (glutamine-hydrolyzing) activity"/>
    <property type="evidence" value="ECO:0007669"/>
    <property type="project" value="UniProtKB-UniRule"/>
</dbReference>
<evidence type="ECO:0000256" key="7">
    <source>
        <dbReference type="HAMAP-Rule" id="MF_02090"/>
    </source>
</evidence>
<dbReference type="GO" id="GO:0004359">
    <property type="term" value="F:glutaminase activity"/>
    <property type="evidence" value="ECO:0007669"/>
    <property type="project" value="InterPro"/>
</dbReference>
<evidence type="ECO:0000313" key="11">
    <source>
        <dbReference type="EMBL" id="GIG21645.1"/>
    </source>
</evidence>
<dbReference type="Gene3D" id="3.60.110.10">
    <property type="entry name" value="Carbon-nitrogen hydrolase"/>
    <property type="match status" value="1"/>
</dbReference>
<evidence type="ECO:0000313" key="12">
    <source>
        <dbReference type="Proteomes" id="UP000632740"/>
    </source>
</evidence>
<comment type="caution">
    <text evidence="11">The sequence shown here is derived from an EMBL/GenBank/DDBJ whole genome shotgun (WGS) entry which is preliminary data.</text>
</comment>
<dbReference type="PANTHER" id="PTHR23090">
    <property type="entry name" value="NH 3 /GLUTAMINE-DEPENDENT NAD + SYNTHETASE"/>
    <property type="match status" value="1"/>
</dbReference>
<evidence type="ECO:0000256" key="8">
    <source>
        <dbReference type="PIRNR" id="PIRNR006630"/>
    </source>
</evidence>
<dbReference type="EC" id="6.3.5.1" evidence="7 8"/>
<dbReference type="SUPFAM" id="SSF56317">
    <property type="entry name" value="Carbon-nitrogen hydrolase"/>
    <property type="match status" value="1"/>
</dbReference>
<feature type="binding site" evidence="7">
    <location>
        <position position="203"/>
    </location>
    <ligand>
        <name>L-glutamine</name>
        <dbReference type="ChEBI" id="CHEBI:58359"/>
    </ligand>
</feature>
<feature type="binding site" evidence="7">
    <location>
        <position position="415"/>
    </location>
    <ligand>
        <name>deamido-NAD(+)</name>
        <dbReference type="ChEBI" id="CHEBI:58437"/>
        <note>ligand shared between two neighboring subunits</note>
    </ligand>
</feature>
<evidence type="ECO:0000256" key="3">
    <source>
        <dbReference type="ARBA" id="ARBA00022598"/>
    </source>
</evidence>
<comment type="similarity">
    <text evidence="9">Belongs to the NAD synthetase family.</text>
</comment>
<accession>A0A919P3M2</accession>
<dbReference type="Proteomes" id="UP000632740">
    <property type="component" value="Unassembled WGS sequence"/>
</dbReference>
<gene>
    <name evidence="7" type="primary">nadE</name>
    <name evidence="11" type="ORF">Cch01nite_23690</name>
</gene>
<dbReference type="NCBIfam" id="TIGR00552">
    <property type="entry name" value="nadE"/>
    <property type="match status" value="1"/>
</dbReference>
<feature type="domain" description="CN hydrolase" evidence="10">
    <location>
        <begin position="4"/>
        <end position="269"/>
    </location>
</feature>
<dbReference type="CDD" id="cd07570">
    <property type="entry name" value="GAT_Gln-NAD-synth"/>
    <property type="match status" value="1"/>
</dbReference>
<evidence type="ECO:0000256" key="2">
    <source>
        <dbReference type="ARBA" id="ARBA00007145"/>
    </source>
</evidence>
<name>A0A919P3M2_9CELL</name>
<feature type="active site" description="Nucleophile; for glutaminase activity" evidence="7">
    <location>
        <position position="171"/>
    </location>
</feature>
<evidence type="ECO:0000256" key="4">
    <source>
        <dbReference type="ARBA" id="ARBA00022741"/>
    </source>
</evidence>
<comment type="similarity">
    <text evidence="2 7 8">In the C-terminal section; belongs to the NAD synthetase family.</text>
</comment>
<dbReference type="GO" id="GO:0009435">
    <property type="term" value="P:NAD+ biosynthetic process"/>
    <property type="evidence" value="ECO:0007669"/>
    <property type="project" value="UniProtKB-UniRule"/>
</dbReference>